<evidence type="ECO:0000313" key="2">
    <source>
        <dbReference type="EMBL" id="MEQ2158023.1"/>
    </source>
</evidence>
<evidence type="ECO:0000313" key="3">
    <source>
        <dbReference type="Proteomes" id="UP001476798"/>
    </source>
</evidence>
<reference evidence="2 3" key="1">
    <citation type="submission" date="2021-06" db="EMBL/GenBank/DDBJ databases">
        <authorList>
            <person name="Palmer J.M."/>
        </authorList>
    </citation>
    <scope>NUCLEOTIDE SEQUENCE [LARGE SCALE GENOMIC DNA]</scope>
    <source>
        <strain evidence="2 3">GA_2019</strain>
        <tissue evidence="2">Muscle</tissue>
    </source>
</reference>
<feature type="compositionally biased region" description="Low complexity" evidence="1">
    <location>
        <begin position="62"/>
        <end position="73"/>
    </location>
</feature>
<dbReference type="Gene3D" id="2.60.120.650">
    <property type="entry name" value="Cupin"/>
    <property type="match status" value="1"/>
</dbReference>
<accession>A0ABV0MHX9</accession>
<dbReference type="EMBL" id="JAHRIO010000412">
    <property type="protein sequence ID" value="MEQ2158023.1"/>
    <property type="molecule type" value="Genomic_DNA"/>
</dbReference>
<dbReference type="Proteomes" id="UP001476798">
    <property type="component" value="Unassembled WGS sequence"/>
</dbReference>
<comment type="caution">
    <text evidence="2">The sequence shown here is derived from an EMBL/GenBank/DDBJ whole genome shotgun (WGS) entry which is preliminary data.</text>
</comment>
<sequence>MGKDWSVSLKCLCRKDMVKISMDVFVRKYQPDRYEQWLAGRDTVPIDHSQPTPEASEFLGDSFSNSSNSFNESGCEDGERKSTQRIETKRHRVCLELPDEVVPKDEDGTEQYGKRPRLSLIPHRTAVNESKRNKGNIFTLNVSFLVIWDSISSSLILFAGPPKLIVTPTKLTLMDPFHRSMTQNNGDGGRPPHYTKTRAPAISSQSRPRNGHLSVSAAPTWTEASALPVRKMGVASLLFHRTLSPKDTLQVQSYTLEKQQDRHTQLQVHSYAREHQPRHLQNKTGTVPQVQALSLAPICDKTEPEPEAPVLQIEEELNESEAQSPVVEKQNDNKPEKFELVQDPIKMKAPEVQVMSKSTLPQTQTQLHELCKVKMEASKVNKQKVCVP</sequence>
<feature type="region of interest" description="Disordered" evidence="1">
    <location>
        <begin position="45"/>
        <end position="84"/>
    </location>
</feature>
<proteinExistence type="predicted"/>
<organism evidence="2 3">
    <name type="scientific">Goodea atripinnis</name>
    <dbReference type="NCBI Taxonomy" id="208336"/>
    <lineage>
        <taxon>Eukaryota</taxon>
        <taxon>Metazoa</taxon>
        <taxon>Chordata</taxon>
        <taxon>Craniata</taxon>
        <taxon>Vertebrata</taxon>
        <taxon>Euteleostomi</taxon>
        <taxon>Actinopterygii</taxon>
        <taxon>Neopterygii</taxon>
        <taxon>Teleostei</taxon>
        <taxon>Neoteleostei</taxon>
        <taxon>Acanthomorphata</taxon>
        <taxon>Ovalentaria</taxon>
        <taxon>Atherinomorphae</taxon>
        <taxon>Cyprinodontiformes</taxon>
        <taxon>Goodeidae</taxon>
        <taxon>Goodea</taxon>
    </lineage>
</organism>
<gene>
    <name evidence="2" type="ORF">GOODEAATRI_007929</name>
</gene>
<evidence type="ECO:0000256" key="1">
    <source>
        <dbReference type="SAM" id="MobiDB-lite"/>
    </source>
</evidence>
<name>A0ABV0MHX9_9TELE</name>
<protein>
    <submittedName>
        <fullName evidence="2">Uncharacterized protein</fullName>
    </submittedName>
</protein>
<keyword evidence="3" id="KW-1185">Reference proteome</keyword>